<dbReference type="InterPro" id="IPR014966">
    <property type="entry name" value="FRG-dom"/>
</dbReference>
<sequence>MPTIRRLQPKGEMLEIERKLFDEFKRANPLLIEHHQPLDDWDYLTLGQHFGLPTRLLDWSNNALTAMWFATKGTSLESDHVIVWIIIADEKDFVSPADEDSVFTSSSTKFFNPRLIKQRINSQSGVFTIFSSDDLLKGNPLNENLYYKDKMIKVKIPHRHIRNIQTELNTLGINAFSIFPELEGLCSHLQWRYFER</sequence>
<protein>
    <recommendedName>
        <fullName evidence="1">FRG domain-containing protein</fullName>
    </recommendedName>
</protein>
<accession>A0ABR9T7M0</accession>
<name>A0ABR9T7M0_9SPHI</name>
<evidence type="ECO:0000313" key="3">
    <source>
        <dbReference type="Proteomes" id="UP000618319"/>
    </source>
</evidence>
<organism evidence="2 3">
    <name type="scientific">Sphingobacterium pedocola</name>
    <dbReference type="NCBI Taxonomy" id="2082722"/>
    <lineage>
        <taxon>Bacteria</taxon>
        <taxon>Pseudomonadati</taxon>
        <taxon>Bacteroidota</taxon>
        <taxon>Sphingobacteriia</taxon>
        <taxon>Sphingobacteriales</taxon>
        <taxon>Sphingobacteriaceae</taxon>
        <taxon>Sphingobacterium</taxon>
    </lineage>
</organism>
<dbReference type="Proteomes" id="UP000618319">
    <property type="component" value="Unassembled WGS sequence"/>
</dbReference>
<dbReference type="Pfam" id="PF08867">
    <property type="entry name" value="FRG"/>
    <property type="match status" value="1"/>
</dbReference>
<feature type="domain" description="FRG" evidence="1">
    <location>
        <begin position="2"/>
        <end position="84"/>
    </location>
</feature>
<proteinExistence type="predicted"/>
<dbReference type="EMBL" id="PSKQ01000020">
    <property type="protein sequence ID" value="MBE8721349.1"/>
    <property type="molecule type" value="Genomic_DNA"/>
</dbReference>
<keyword evidence="3" id="KW-1185">Reference proteome</keyword>
<evidence type="ECO:0000313" key="2">
    <source>
        <dbReference type="EMBL" id="MBE8721349.1"/>
    </source>
</evidence>
<comment type="caution">
    <text evidence="2">The sequence shown here is derived from an EMBL/GenBank/DDBJ whole genome shotgun (WGS) entry which is preliminary data.</text>
</comment>
<dbReference type="SMART" id="SM00901">
    <property type="entry name" value="FRG"/>
    <property type="match status" value="1"/>
</dbReference>
<gene>
    <name evidence="2" type="ORF">C4F40_11505</name>
</gene>
<evidence type="ECO:0000259" key="1">
    <source>
        <dbReference type="SMART" id="SM00901"/>
    </source>
</evidence>
<reference evidence="2 3" key="1">
    <citation type="submission" date="2018-02" db="EMBL/GenBank/DDBJ databases">
        <title>Sphingobacterium KA21.</title>
        <authorList>
            <person name="Vasarhelyi B.M."/>
            <person name="Deshmukh S."/>
            <person name="Balint B."/>
            <person name="Kukolya J."/>
        </authorList>
    </citation>
    <scope>NUCLEOTIDE SEQUENCE [LARGE SCALE GENOMIC DNA]</scope>
    <source>
        <strain evidence="2 3">Ka21</strain>
    </source>
</reference>